<evidence type="ECO:0000313" key="2">
    <source>
        <dbReference type="EMBL" id="KXZ52712.1"/>
    </source>
</evidence>
<organism evidence="2 3">
    <name type="scientific">Gonium pectorale</name>
    <name type="common">Green alga</name>
    <dbReference type="NCBI Taxonomy" id="33097"/>
    <lineage>
        <taxon>Eukaryota</taxon>
        <taxon>Viridiplantae</taxon>
        <taxon>Chlorophyta</taxon>
        <taxon>core chlorophytes</taxon>
        <taxon>Chlorophyceae</taxon>
        <taxon>CS clade</taxon>
        <taxon>Chlamydomonadales</taxon>
        <taxon>Volvocaceae</taxon>
        <taxon>Gonium</taxon>
    </lineage>
</organism>
<sequence>MQLAAESDEGAGPWADQNGWELSDIAGDYDLDVLGGSGDGGDSSDNSAVSDGGEEEAGDAHEAGSKEELRA</sequence>
<keyword evidence="3" id="KW-1185">Reference proteome</keyword>
<name>A0A150GSL9_GONPE</name>
<reference evidence="3" key="1">
    <citation type="journal article" date="2016" name="Nat. Commun.">
        <title>The Gonium pectorale genome demonstrates co-option of cell cycle regulation during the evolution of multicellularity.</title>
        <authorList>
            <person name="Hanschen E.R."/>
            <person name="Marriage T.N."/>
            <person name="Ferris P.J."/>
            <person name="Hamaji T."/>
            <person name="Toyoda A."/>
            <person name="Fujiyama A."/>
            <person name="Neme R."/>
            <person name="Noguchi H."/>
            <person name="Minakuchi Y."/>
            <person name="Suzuki M."/>
            <person name="Kawai-Toyooka H."/>
            <person name="Smith D.R."/>
            <person name="Sparks H."/>
            <person name="Anderson J."/>
            <person name="Bakaric R."/>
            <person name="Luria V."/>
            <person name="Karger A."/>
            <person name="Kirschner M.W."/>
            <person name="Durand P.M."/>
            <person name="Michod R.E."/>
            <person name="Nozaki H."/>
            <person name="Olson B.J."/>
        </authorList>
    </citation>
    <scope>NUCLEOTIDE SEQUENCE [LARGE SCALE GENOMIC DNA]</scope>
    <source>
        <strain evidence="3">NIES-2863</strain>
    </source>
</reference>
<evidence type="ECO:0000256" key="1">
    <source>
        <dbReference type="SAM" id="MobiDB-lite"/>
    </source>
</evidence>
<gene>
    <name evidence="2" type="ORF">GPECTOR_8g107</name>
</gene>
<dbReference type="AlphaFoldDB" id="A0A150GSL9"/>
<feature type="region of interest" description="Disordered" evidence="1">
    <location>
        <begin position="1"/>
        <end position="71"/>
    </location>
</feature>
<dbReference type="EMBL" id="LSYV01000009">
    <property type="protein sequence ID" value="KXZ52712.1"/>
    <property type="molecule type" value="Genomic_DNA"/>
</dbReference>
<comment type="caution">
    <text evidence="2">The sequence shown here is derived from an EMBL/GenBank/DDBJ whole genome shotgun (WGS) entry which is preliminary data.</text>
</comment>
<feature type="compositionally biased region" description="Basic and acidic residues" evidence="1">
    <location>
        <begin position="58"/>
        <end position="71"/>
    </location>
</feature>
<proteinExistence type="predicted"/>
<protein>
    <submittedName>
        <fullName evidence="2">Uncharacterized protein</fullName>
    </submittedName>
</protein>
<evidence type="ECO:0000313" key="3">
    <source>
        <dbReference type="Proteomes" id="UP000075714"/>
    </source>
</evidence>
<dbReference type="Proteomes" id="UP000075714">
    <property type="component" value="Unassembled WGS sequence"/>
</dbReference>
<accession>A0A150GSL9</accession>